<name>A0A4R4VJR1_9ACTN</name>
<evidence type="ECO:0000313" key="2">
    <source>
        <dbReference type="EMBL" id="TDD05969.1"/>
    </source>
</evidence>
<sequence>MDELTESTTTYVNPDGTVTLEASSGPSRIRQGDTWFNIDTTLVEAEGVLKPRAAFGGLEISGGGDDKPLVKLVPGEGKEYALSAPVKLPAPVVQGNKAVYTDAAGPGADIVVTALPTGVRHDVLLRQRPEGPLEF</sequence>
<reference evidence="2 3" key="1">
    <citation type="submission" date="2019-03" db="EMBL/GenBank/DDBJ databases">
        <title>Draft genome sequences of novel Actinobacteria.</title>
        <authorList>
            <person name="Sahin N."/>
            <person name="Ay H."/>
            <person name="Saygin H."/>
        </authorList>
    </citation>
    <scope>NUCLEOTIDE SEQUENCE [LARGE SCALE GENOMIC DNA]</scope>
    <source>
        <strain evidence="2 3">KC310</strain>
    </source>
</reference>
<dbReference type="AlphaFoldDB" id="A0A4R4VJR1"/>
<keyword evidence="3" id="KW-1185">Reference proteome</keyword>
<protein>
    <submittedName>
        <fullName evidence="2">Uncharacterized protein</fullName>
    </submittedName>
</protein>
<dbReference type="Proteomes" id="UP000295258">
    <property type="component" value="Unassembled WGS sequence"/>
</dbReference>
<organism evidence="2 3">
    <name type="scientific">Nonomuraea deserti</name>
    <dbReference type="NCBI Taxonomy" id="1848322"/>
    <lineage>
        <taxon>Bacteria</taxon>
        <taxon>Bacillati</taxon>
        <taxon>Actinomycetota</taxon>
        <taxon>Actinomycetes</taxon>
        <taxon>Streptosporangiales</taxon>
        <taxon>Streptosporangiaceae</taxon>
        <taxon>Nonomuraea</taxon>
    </lineage>
</organism>
<dbReference type="RefSeq" id="WP_132595991.1">
    <property type="nucleotide sequence ID" value="NZ_SMKO01000035.1"/>
</dbReference>
<dbReference type="EMBL" id="SMKO01000035">
    <property type="protein sequence ID" value="TDD05969.1"/>
    <property type="molecule type" value="Genomic_DNA"/>
</dbReference>
<evidence type="ECO:0000256" key="1">
    <source>
        <dbReference type="SAM" id="MobiDB-lite"/>
    </source>
</evidence>
<accession>A0A4R4VJR1</accession>
<evidence type="ECO:0000313" key="3">
    <source>
        <dbReference type="Proteomes" id="UP000295258"/>
    </source>
</evidence>
<comment type="caution">
    <text evidence="2">The sequence shown here is derived from an EMBL/GenBank/DDBJ whole genome shotgun (WGS) entry which is preliminary data.</text>
</comment>
<feature type="region of interest" description="Disordered" evidence="1">
    <location>
        <begin position="1"/>
        <end position="26"/>
    </location>
</feature>
<proteinExistence type="predicted"/>
<gene>
    <name evidence="2" type="ORF">E1292_16010</name>
</gene>
<feature type="compositionally biased region" description="Polar residues" evidence="1">
    <location>
        <begin position="1"/>
        <end position="12"/>
    </location>
</feature>